<evidence type="ECO:0000313" key="1">
    <source>
        <dbReference type="EMBL" id="SER25108.1"/>
    </source>
</evidence>
<sequence>MINKNASIIQEFYKVRDVWSEIDKNESWRLAIWRVEYADVEIVHNFMEVEQSPIGVFEDLFFKFNIRHQGDHKEYIQELYNEFVSWFIRPTESKYDLIEALDKSKLLKQQFIVKENNTATIEDLWSELIRFKETFVDHADVKNFCVYFPYDIYSISNMSSFFNKIILTVPKGIRLVTMDMAQNSKIEISTSAKDREIYQILHPSLDMLNAVKNDMYKGATSNSTVDIEGRFQKQIIDTMESTTQKDKSLTSKEIKKLLSISDEIGTLNASTSGYLIASQASYQVQNVKESELYITKALDLSKQAMDNNESFGYPIWKSCMLLKAALLHGKKEKKQAIEAYQELNQIALDRGDIYYLMESYRMIGHLEYELNNQNTALDYMLLSLASGAYLEPELRVQSTYIHAAHMAHYLCKKIKDKESVAILESQLQEWLGENWQEILAYSHAQTSELKMKKTLF</sequence>
<dbReference type="RefSeq" id="WP_052472703.1">
    <property type="nucleotide sequence ID" value="NZ_CP010817.1"/>
</dbReference>
<evidence type="ECO:0008006" key="3">
    <source>
        <dbReference type="Google" id="ProtNLM"/>
    </source>
</evidence>
<keyword evidence="2" id="KW-1185">Reference proteome</keyword>
<dbReference type="Proteomes" id="UP000183496">
    <property type="component" value="Unassembled WGS sequence"/>
</dbReference>
<accession>A0AAJ5BER1</accession>
<protein>
    <recommendedName>
        <fullName evidence="3">Tetratricopeptide repeat protein</fullName>
    </recommendedName>
</protein>
<dbReference type="Gene3D" id="1.25.40.10">
    <property type="entry name" value="Tetratricopeptide repeat domain"/>
    <property type="match status" value="1"/>
</dbReference>
<comment type="caution">
    <text evidence="1">The sequence shown here is derived from an EMBL/GenBank/DDBJ whole genome shotgun (WGS) entry which is preliminary data.</text>
</comment>
<organism evidence="1 2">
    <name type="scientific">Myroides profundi</name>
    <dbReference type="NCBI Taxonomy" id="480520"/>
    <lineage>
        <taxon>Bacteria</taxon>
        <taxon>Pseudomonadati</taxon>
        <taxon>Bacteroidota</taxon>
        <taxon>Flavobacteriia</taxon>
        <taxon>Flavobacteriales</taxon>
        <taxon>Flavobacteriaceae</taxon>
        <taxon>Myroides</taxon>
    </lineage>
</organism>
<dbReference type="SUPFAM" id="SSF48452">
    <property type="entry name" value="TPR-like"/>
    <property type="match status" value="1"/>
</dbReference>
<name>A0AAJ5BER1_MYRPR</name>
<reference evidence="1 2" key="1">
    <citation type="submission" date="2016-10" db="EMBL/GenBank/DDBJ databases">
        <authorList>
            <person name="Varghese N."/>
            <person name="Submissions S."/>
        </authorList>
    </citation>
    <scope>NUCLEOTIDE SEQUENCE [LARGE SCALE GENOMIC DNA]</scope>
    <source>
        <strain evidence="2">DSM 19823 / KCTC 23066 / CCTCC M 208030 / D25</strain>
    </source>
</reference>
<gene>
    <name evidence="1" type="ORF">SAMN04488089_111131</name>
</gene>
<dbReference type="AlphaFoldDB" id="A0AAJ5BER1"/>
<proteinExistence type="predicted"/>
<evidence type="ECO:0000313" key="2">
    <source>
        <dbReference type="Proteomes" id="UP000183496"/>
    </source>
</evidence>
<dbReference type="KEGG" id="mpw:MPR_2073"/>
<dbReference type="EMBL" id="FOFY01000011">
    <property type="protein sequence ID" value="SER25108.1"/>
    <property type="molecule type" value="Genomic_DNA"/>
</dbReference>
<dbReference type="InterPro" id="IPR011990">
    <property type="entry name" value="TPR-like_helical_dom_sf"/>
</dbReference>